<feature type="non-terminal residue" evidence="11">
    <location>
        <position position="1"/>
    </location>
</feature>
<dbReference type="Gene3D" id="1.20.1640.10">
    <property type="entry name" value="Multidrug efflux transporter AcrB transmembrane domain"/>
    <property type="match status" value="1"/>
</dbReference>
<evidence type="ECO:0000256" key="6">
    <source>
        <dbReference type="ARBA" id="ARBA00022989"/>
    </source>
</evidence>
<dbReference type="EMBL" id="VSIV01000031">
    <property type="protein sequence ID" value="TYB35823.1"/>
    <property type="molecule type" value="Genomic_DNA"/>
</dbReference>
<comment type="caution">
    <text evidence="11">The sequence shown here is derived from an EMBL/GenBank/DDBJ whole genome shotgun (WGS) entry which is preliminary data.</text>
</comment>
<proteinExistence type="predicted"/>
<dbReference type="SUPFAM" id="SSF82866">
    <property type="entry name" value="Multidrug efflux transporter AcrB transmembrane domain"/>
    <property type="match status" value="1"/>
</dbReference>
<keyword evidence="6 9" id="KW-1133">Transmembrane helix</keyword>
<feature type="domain" description="Protein export membrane protein SecD/SecF C-terminal" evidence="10">
    <location>
        <begin position="3"/>
        <end position="107"/>
    </location>
</feature>
<evidence type="ECO:0000256" key="9">
    <source>
        <dbReference type="SAM" id="Phobius"/>
    </source>
</evidence>
<evidence type="ECO:0000256" key="2">
    <source>
        <dbReference type="ARBA" id="ARBA00022448"/>
    </source>
</evidence>
<keyword evidence="8 9" id="KW-0472">Membrane</keyword>
<keyword evidence="7" id="KW-0811">Translocation</keyword>
<evidence type="ECO:0000256" key="7">
    <source>
        <dbReference type="ARBA" id="ARBA00023010"/>
    </source>
</evidence>
<dbReference type="GO" id="GO:0005886">
    <property type="term" value="C:plasma membrane"/>
    <property type="evidence" value="ECO:0007669"/>
    <property type="project" value="UniProtKB-SubCell"/>
</dbReference>
<dbReference type="GO" id="GO:0015031">
    <property type="term" value="P:protein transport"/>
    <property type="evidence" value="ECO:0007669"/>
    <property type="project" value="UniProtKB-KW"/>
</dbReference>
<dbReference type="PRINTS" id="PR01755">
    <property type="entry name" value="SECFTRNLCASE"/>
</dbReference>
<evidence type="ECO:0000256" key="3">
    <source>
        <dbReference type="ARBA" id="ARBA00022475"/>
    </source>
</evidence>
<dbReference type="PANTHER" id="PTHR30081:SF8">
    <property type="entry name" value="PROTEIN TRANSLOCASE SUBUNIT SECF"/>
    <property type="match status" value="1"/>
</dbReference>
<dbReference type="InterPro" id="IPR022645">
    <property type="entry name" value="SecD/SecF_bac"/>
</dbReference>
<dbReference type="AlphaFoldDB" id="A0A5D0MUR4"/>
<feature type="transmembrane region" description="Helical" evidence="9">
    <location>
        <begin position="78"/>
        <end position="105"/>
    </location>
</feature>
<evidence type="ECO:0000256" key="8">
    <source>
        <dbReference type="ARBA" id="ARBA00023136"/>
    </source>
</evidence>
<evidence type="ECO:0000256" key="4">
    <source>
        <dbReference type="ARBA" id="ARBA00022692"/>
    </source>
</evidence>
<feature type="transmembrane region" description="Helical" evidence="9">
    <location>
        <begin position="50"/>
        <end position="72"/>
    </location>
</feature>
<dbReference type="Pfam" id="PF02355">
    <property type="entry name" value="SecD_SecF_C"/>
    <property type="match status" value="1"/>
</dbReference>
<protein>
    <submittedName>
        <fullName evidence="11">Protein translocase subunit SecF</fullName>
    </submittedName>
</protein>
<keyword evidence="3" id="KW-1003">Cell membrane</keyword>
<evidence type="ECO:0000256" key="1">
    <source>
        <dbReference type="ARBA" id="ARBA00004651"/>
    </source>
</evidence>
<name>A0A5D0MUR4_FLESI</name>
<dbReference type="Proteomes" id="UP000323337">
    <property type="component" value="Unassembled WGS sequence"/>
</dbReference>
<evidence type="ECO:0000313" key="12">
    <source>
        <dbReference type="Proteomes" id="UP000323337"/>
    </source>
</evidence>
<evidence type="ECO:0000256" key="5">
    <source>
        <dbReference type="ARBA" id="ARBA00022927"/>
    </source>
</evidence>
<keyword evidence="2" id="KW-0813">Transport</keyword>
<dbReference type="InterPro" id="IPR022813">
    <property type="entry name" value="SecD/SecF_arch_bac"/>
</dbReference>
<keyword evidence="5" id="KW-0653">Protein transport</keyword>
<accession>A0A5D0MUR4</accession>
<comment type="subcellular location">
    <subcellularLocation>
        <location evidence="1">Cell membrane</location>
        <topology evidence="1">Multi-pass membrane protein</topology>
    </subcellularLocation>
</comment>
<sequence>LPIIAAVLTIVGYSLNDTIVVFDRIRETIKASGGKKIPLKELMNTSINQTLSRTLLTSLTTLLAVLSLYIFGGEVIHGFAFALLIGIVIGTYSSIGVASSLVFFYKEYKVQNKETG</sequence>
<dbReference type="PANTHER" id="PTHR30081">
    <property type="entry name" value="PROTEIN-EXPORT MEMBRANE PROTEIN SEC"/>
    <property type="match status" value="1"/>
</dbReference>
<organism evidence="11 12">
    <name type="scientific">Flexistipes sinusarabici</name>
    <dbReference type="NCBI Taxonomy" id="2352"/>
    <lineage>
        <taxon>Bacteria</taxon>
        <taxon>Pseudomonadati</taxon>
        <taxon>Deferribacterota</taxon>
        <taxon>Deferribacteres</taxon>
        <taxon>Deferribacterales</taxon>
        <taxon>Flexistipitaceae</taxon>
        <taxon>Flexistipes</taxon>
    </lineage>
</organism>
<reference evidence="11 12" key="1">
    <citation type="submission" date="2019-08" db="EMBL/GenBank/DDBJ databases">
        <title>Genomic characterization of a novel candidate phylum (ARYD3) from a high temperature, high salinity tertiary oil reservoir in north central Oklahoma, USA.</title>
        <authorList>
            <person name="Youssef N.H."/>
            <person name="Yadav A."/>
            <person name="Elshahed M.S."/>
        </authorList>
    </citation>
    <scope>NUCLEOTIDE SEQUENCE [LARGE SCALE GENOMIC DNA]</scope>
    <source>
        <strain evidence="11">ARYD1</strain>
    </source>
</reference>
<keyword evidence="4 9" id="KW-0812">Transmembrane</keyword>
<dbReference type="InterPro" id="IPR048634">
    <property type="entry name" value="SecD_SecF_C"/>
</dbReference>
<evidence type="ECO:0000313" key="11">
    <source>
        <dbReference type="EMBL" id="TYB35823.1"/>
    </source>
</evidence>
<gene>
    <name evidence="11" type="ORF">FXF49_01140</name>
</gene>
<evidence type="ECO:0000259" key="10">
    <source>
        <dbReference type="Pfam" id="PF02355"/>
    </source>
</evidence>